<evidence type="ECO:0000256" key="3">
    <source>
        <dbReference type="ARBA" id="ARBA00022833"/>
    </source>
</evidence>
<evidence type="ECO:0000256" key="2">
    <source>
        <dbReference type="ARBA" id="ARBA00022771"/>
    </source>
</evidence>
<dbReference type="Gene3D" id="1.20.120.1350">
    <property type="entry name" value="Pneumovirus matrix protein 2 (M2), zinc-binding domain"/>
    <property type="match status" value="1"/>
</dbReference>
<keyword evidence="8" id="KW-1185">Reference proteome</keyword>
<keyword evidence="3 4" id="KW-0862">Zinc</keyword>
<gene>
    <name evidence="7" type="ORF">BGZ70_006461</name>
</gene>
<evidence type="ECO:0000256" key="4">
    <source>
        <dbReference type="PROSITE-ProRule" id="PRU00723"/>
    </source>
</evidence>
<dbReference type="AlphaFoldDB" id="A0A9P6IN28"/>
<feature type="domain" description="C3H1-type" evidence="6">
    <location>
        <begin position="1"/>
        <end position="28"/>
    </location>
</feature>
<dbReference type="InterPro" id="IPR000571">
    <property type="entry name" value="Znf_CCCH"/>
</dbReference>
<evidence type="ECO:0000256" key="5">
    <source>
        <dbReference type="SAM" id="MobiDB-lite"/>
    </source>
</evidence>
<dbReference type="SMART" id="SM00356">
    <property type="entry name" value="ZnF_C3H1"/>
    <property type="match status" value="1"/>
</dbReference>
<comment type="caution">
    <text evidence="7">The sequence shown here is derived from an EMBL/GenBank/DDBJ whole genome shotgun (WGS) entry which is preliminary data.</text>
</comment>
<proteinExistence type="predicted"/>
<reference evidence="7" key="1">
    <citation type="journal article" date="2020" name="Fungal Divers.">
        <title>Resolving the Mortierellaceae phylogeny through synthesis of multi-gene phylogenetics and phylogenomics.</title>
        <authorList>
            <person name="Vandepol N."/>
            <person name="Liber J."/>
            <person name="Desiro A."/>
            <person name="Na H."/>
            <person name="Kennedy M."/>
            <person name="Barry K."/>
            <person name="Grigoriev I.V."/>
            <person name="Miller A.N."/>
            <person name="O'Donnell K."/>
            <person name="Stajich J.E."/>
            <person name="Bonito G."/>
        </authorList>
    </citation>
    <scope>NUCLEOTIDE SEQUENCE</scope>
    <source>
        <strain evidence="7">CK1249</strain>
    </source>
</reference>
<protein>
    <recommendedName>
        <fullName evidence="6">C3H1-type domain-containing protein</fullName>
    </recommendedName>
</protein>
<dbReference type="InterPro" id="IPR036855">
    <property type="entry name" value="Znf_CCCH_sf"/>
</dbReference>
<feature type="non-terminal residue" evidence="7">
    <location>
        <position position="63"/>
    </location>
</feature>
<keyword evidence="2 4" id="KW-0863">Zinc-finger</keyword>
<dbReference type="SUPFAM" id="SSF90229">
    <property type="entry name" value="CCCH zinc finger"/>
    <property type="match status" value="1"/>
</dbReference>
<dbReference type="PROSITE" id="PS50103">
    <property type="entry name" value="ZF_C3H1"/>
    <property type="match status" value="1"/>
</dbReference>
<feature type="zinc finger region" description="C3H1-type" evidence="4">
    <location>
        <begin position="1"/>
        <end position="28"/>
    </location>
</feature>
<accession>A0A9P6IN28</accession>
<dbReference type="GO" id="GO:0008270">
    <property type="term" value="F:zinc ion binding"/>
    <property type="evidence" value="ECO:0007669"/>
    <property type="project" value="UniProtKB-KW"/>
</dbReference>
<organism evidence="7 8">
    <name type="scientific">Mortierella alpina</name>
    <name type="common">Oleaginous fungus</name>
    <name type="synonym">Mortierella renispora</name>
    <dbReference type="NCBI Taxonomy" id="64518"/>
    <lineage>
        <taxon>Eukaryota</taxon>
        <taxon>Fungi</taxon>
        <taxon>Fungi incertae sedis</taxon>
        <taxon>Mucoromycota</taxon>
        <taxon>Mortierellomycotina</taxon>
        <taxon>Mortierellomycetes</taxon>
        <taxon>Mortierellales</taxon>
        <taxon>Mortierellaceae</taxon>
        <taxon>Mortierella</taxon>
    </lineage>
</organism>
<feature type="compositionally biased region" description="Low complexity" evidence="5">
    <location>
        <begin position="54"/>
        <end position="63"/>
    </location>
</feature>
<evidence type="ECO:0000256" key="1">
    <source>
        <dbReference type="ARBA" id="ARBA00022723"/>
    </source>
</evidence>
<dbReference type="OrthoDB" id="250836at2759"/>
<dbReference type="EMBL" id="JAAAHY010003638">
    <property type="protein sequence ID" value="KAF9939284.1"/>
    <property type="molecule type" value="Genomic_DNA"/>
</dbReference>
<evidence type="ECO:0000313" key="8">
    <source>
        <dbReference type="Proteomes" id="UP000738359"/>
    </source>
</evidence>
<sequence>MSSRTPCRFFSAGNCRNGSGCRFYHEGFSSIPADIMADATGEETSISPGHRAETLATASTSTS</sequence>
<evidence type="ECO:0000259" key="6">
    <source>
        <dbReference type="PROSITE" id="PS50103"/>
    </source>
</evidence>
<evidence type="ECO:0000313" key="7">
    <source>
        <dbReference type="EMBL" id="KAF9939284.1"/>
    </source>
</evidence>
<dbReference type="Proteomes" id="UP000738359">
    <property type="component" value="Unassembled WGS sequence"/>
</dbReference>
<dbReference type="Pfam" id="PF00642">
    <property type="entry name" value="zf-CCCH"/>
    <property type="match status" value="1"/>
</dbReference>
<feature type="region of interest" description="Disordered" evidence="5">
    <location>
        <begin position="43"/>
        <end position="63"/>
    </location>
</feature>
<name>A0A9P6IN28_MORAP</name>
<keyword evidence="1 4" id="KW-0479">Metal-binding</keyword>